<proteinExistence type="predicted"/>
<organism evidence="1 2">
    <name type="scientific">Zophobas morio</name>
    <dbReference type="NCBI Taxonomy" id="2755281"/>
    <lineage>
        <taxon>Eukaryota</taxon>
        <taxon>Metazoa</taxon>
        <taxon>Ecdysozoa</taxon>
        <taxon>Arthropoda</taxon>
        <taxon>Hexapoda</taxon>
        <taxon>Insecta</taxon>
        <taxon>Pterygota</taxon>
        <taxon>Neoptera</taxon>
        <taxon>Endopterygota</taxon>
        <taxon>Coleoptera</taxon>
        <taxon>Polyphaga</taxon>
        <taxon>Cucujiformia</taxon>
        <taxon>Tenebrionidae</taxon>
        <taxon>Zophobas</taxon>
    </lineage>
</organism>
<evidence type="ECO:0000313" key="1">
    <source>
        <dbReference type="EMBL" id="KAJ3657908.1"/>
    </source>
</evidence>
<keyword evidence="2" id="KW-1185">Reference proteome</keyword>
<name>A0AA38MJ12_9CUCU</name>
<gene>
    <name evidence="1" type="ORF">Zmor_009684</name>
</gene>
<reference evidence="1" key="1">
    <citation type="journal article" date="2023" name="G3 (Bethesda)">
        <title>Whole genome assemblies of Zophobas morio and Tenebrio molitor.</title>
        <authorList>
            <person name="Kaur S."/>
            <person name="Stinson S.A."/>
            <person name="diCenzo G.C."/>
        </authorList>
    </citation>
    <scope>NUCLEOTIDE SEQUENCE</scope>
    <source>
        <strain evidence="1">QUZm001</strain>
    </source>
</reference>
<sequence>MARLIFAAPKIRSLRAAPWRFRPASEAFAILGLYDAGNSIHGGITARSNSCNYPNAPTDIKRLRRSRCRSYGSGGHGIQSPGDCNSCGMFCAKNTSGDDARTACLRRVVELAQQVGLNFSTDAD</sequence>
<dbReference type="Proteomes" id="UP001168821">
    <property type="component" value="Unassembled WGS sequence"/>
</dbReference>
<comment type="caution">
    <text evidence="1">The sequence shown here is derived from an EMBL/GenBank/DDBJ whole genome shotgun (WGS) entry which is preliminary data.</text>
</comment>
<dbReference type="EMBL" id="JALNTZ010000003">
    <property type="protein sequence ID" value="KAJ3657908.1"/>
    <property type="molecule type" value="Genomic_DNA"/>
</dbReference>
<protein>
    <submittedName>
        <fullName evidence="1">Uncharacterized protein</fullName>
    </submittedName>
</protein>
<dbReference type="AlphaFoldDB" id="A0AA38MJ12"/>
<accession>A0AA38MJ12</accession>
<evidence type="ECO:0000313" key="2">
    <source>
        <dbReference type="Proteomes" id="UP001168821"/>
    </source>
</evidence>